<dbReference type="AlphaFoldDB" id="A0AAJ6VYH4"/>
<protein>
    <recommendedName>
        <fullName evidence="7">Large ribosomal subunit protein mL54</fullName>
    </recommendedName>
</protein>
<dbReference type="CTD" id="116541"/>
<dbReference type="RefSeq" id="XP_003743656.1">
    <property type="nucleotide sequence ID" value="XM_003743608.1"/>
</dbReference>
<dbReference type="GO" id="GO:0005762">
    <property type="term" value="C:mitochondrial large ribosomal subunit"/>
    <property type="evidence" value="ECO:0007669"/>
    <property type="project" value="TreeGrafter"/>
</dbReference>
<name>A0AAJ6VYH4_9ACAR</name>
<evidence type="ECO:0000313" key="8">
    <source>
        <dbReference type="Proteomes" id="UP000694867"/>
    </source>
</evidence>
<evidence type="ECO:0000256" key="3">
    <source>
        <dbReference type="ARBA" id="ARBA00022980"/>
    </source>
</evidence>
<keyword evidence="5" id="KW-0687">Ribonucleoprotein</keyword>
<comment type="similarity">
    <text evidence="6">Belongs to the mitochondrion-specific ribosomal protein mL54 family.</text>
</comment>
<gene>
    <name evidence="9" type="primary">LOC100904615</name>
</gene>
<sequence>MLRRAAISLRGYAQVRPGKTAVGAPSMQSQRIKHPVETDPVKLATYCCGSNIKQTGEDVKLGADEDYPQWLWEMHLGRPLDPHELSPETEEYWARVHKLACLHQGRLRSKATKEEMRINEKHKLALLAKVVHRALAFKHHDPGYDLDRGARERYRKYGPLA</sequence>
<dbReference type="Pfam" id="PF08561">
    <property type="entry name" value="Ribosomal_L37"/>
    <property type="match status" value="1"/>
</dbReference>
<dbReference type="GeneID" id="100904615"/>
<dbReference type="InterPro" id="IPR013870">
    <property type="entry name" value="Ribosomal_mL54"/>
</dbReference>
<dbReference type="PANTHER" id="PTHR28595">
    <property type="entry name" value="39S RIBOSOMAL PROTEIN L54, MITOCHONDRIAL"/>
    <property type="match status" value="1"/>
</dbReference>
<evidence type="ECO:0000256" key="2">
    <source>
        <dbReference type="ARBA" id="ARBA00022946"/>
    </source>
</evidence>
<keyword evidence="3 9" id="KW-0689">Ribosomal protein</keyword>
<evidence type="ECO:0000313" key="9">
    <source>
        <dbReference type="RefSeq" id="XP_003743656.1"/>
    </source>
</evidence>
<keyword evidence="8" id="KW-1185">Reference proteome</keyword>
<dbReference type="GO" id="GO:0003735">
    <property type="term" value="F:structural constituent of ribosome"/>
    <property type="evidence" value="ECO:0007669"/>
    <property type="project" value="TreeGrafter"/>
</dbReference>
<dbReference type="Proteomes" id="UP000694867">
    <property type="component" value="Unplaced"/>
</dbReference>
<reference evidence="9" key="1">
    <citation type="submission" date="2025-08" db="UniProtKB">
        <authorList>
            <consortium name="RefSeq"/>
        </authorList>
    </citation>
    <scope>IDENTIFICATION</scope>
</reference>
<keyword evidence="2" id="KW-0809">Transit peptide</keyword>
<dbReference type="PANTHER" id="PTHR28595:SF1">
    <property type="entry name" value="LARGE RIBOSOMAL SUBUNIT PROTEIN ML54"/>
    <property type="match status" value="1"/>
</dbReference>
<evidence type="ECO:0000256" key="7">
    <source>
        <dbReference type="ARBA" id="ARBA00035179"/>
    </source>
</evidence>
<dbReference type="KEGG" id="goe:100904615"/>
<evidence type="ECO:0000256" key="5">
    <source>
        <dbReference type="ARBA" id="ARBA00023274"/>
    </source>
</evidence>
<evidence type="ECO:0000256" key="6">
    <source>
        <dbReference type="ARBA" id="ARBA00033752"/>
    </source>
</evidence>
<evidence type="ECO:0000256" key="1">
    <source>
        <dbReference type="ARBA" id="ARBA00004173"/>
    </source>
</evidence>
<proteinExistence type="inferred from homology"/>
<organism evidence="8 9">
    <name type="scientific">Galendromus occidentalis</name>
    <name type="common">western predatory mite</name>
    <dbReference type="NCBI Taxonomy" id="34638"/>
    <lineage>
        <taxon>Eukaryota</taxon>
        <taxon>Metazoa</taxon>
        <taxon>Ecdysozoa</taxon>
        <taxon>Arthropoda</taxon>
        <taxon>Chelicerata</taxon>
        <taxon>Arachnida</taxon>
        <taxon>Acari</taxon>
        <taxon>Parasitiformes</taxon>
        <taxon>Mesostigmata</taxon>
        <taxon>Gamasina</taxon>
        <taxon>Phytoseioidea</taxon>
        <taxon>Phytoseiidae</taxon>
        <taxon>Typhlodrominae</taxon>
        <taxon>Galendromus</taxon>
    </lineage>
</organism>
<accession>A0AAJ6VYH4</accession>
<evidence type="ECO:0000256" key="4">
    <source>
        <dbReference type="ARBA" id="ARBA00023128"/>
    </source>
</evidence>
<comment type="subcellular location">
    <subcellularLocation>
        <location evidence="1">Mitochondrion</location>
    </subcellularLocation>
</comment>
<keyword evidence="4" id="KW-0496">Mitochondrion</keyword>